<accession>A0A1G2KX12</accession>
<protein>
    <submittedName>
        <fullName evidence="2">Uncharacterized protein</fullName>
    </submittedName>
</protein>
<feature type="transmembrane region" description="Helical" evidence="1">
    <location>
        <begin position="21"/>
        <end position="39"/>
    </location>
</feature>
<dbReference type="Proteomes" id="UP000177811">
    <property type="component" value="Unassembled WGS sequence"/>
</dbReference>
<gene>
    <name evidence="2" type="ORF">A3C16_01095</name>
</gene>
<proteinExistence type="predicted"/>
<evidence type="ECO:0000256" key="1">
    <source>
        <dbReference type="SAM" id="Phobius"/>
    </source>
</evidence>
<keyword evidence="1" id="KW-0812">Transmembrane</keyword>
<keyword evidence="1" id="KW-0472">Membrane</keyword>
<reference evidence="2 3" key="1">
    <citation type="journal article" date="2016" name="Nat. Commun.">
        <title>Thousands of microbial genomes shed light on interconnected biogeochemical processes in an aquifer system.</title>
        <authorList>
            <person name="Anantharaman K."/>
            <person name="Brown C.T."/>
            <person name="Hug L.A."/>
            <person name="Sharon I."/>
            <person name="Castelle C.J."/>
            <person name="Probst A.J."/>
            <person name="Thomas B.C."/>
            <person name="Singh A."/>
            <person name="Wilkins M.J."/>
            <person name="Karaoz U."/>
            <person name="Brodie E.L."/>
            <person name="Williams K.H."/>
            <person name="Hubbard S.S."/>
            <person name="Banfield J.F."/>
        </authorList>
    </citation>
    <scope>NUCLEOTIDE SEQUENCE [LARGE SCALE GENOMIC DNA]</scope>
</reference>
<comment type="caution">
    <text evidence="2">The sequence shown here is derived from an EMBL/GenBank/DDBJ whole genome shotgun (WGS) entry which is preliminary data.</text>
</comment>
<dbReference type="EMBL" id="MHQL01000004">
    <property type="protein sequence ID" value="OHA03973.1"/>
    <property type="molecule type" value="Genomic_DNA"/>
</dbReference>
<evidence type="ECO:0000313" key="2">
    <source>
        <dbReference type="EMBL" id="OHA03973.1"/>
    </source>
</evidence>
<evidence type="ECO:0000313" key="3">
    <source>
        <dbReference type="Proteomes" id="UP000177811"/>
    </source>
</evidence>
<keyword evidence="1" id="KW-1133">Transmembrane helix</keyword>
<organism evidence="2 3">
    <name type="scientific">Candidatus Sungbacteria bacterium RIFCSPHIGHO2_02_FULL_51_29</name>
    <dbReference type="NCBI Taxonomy" id="1802273"/>
    <lineage>
        <taxon>Bacteria</taxon>
        <taxon>Candidatus Sungiibacteriota</taxon>
    </lineage>
</organism>
<name>A0A1G2KX12_9BACT</name>
<dbReference type="AlphaFoldDB" id="A0A1G2KX12"/>
<sequence>MVLIPENSINIKIDIRSSLNFIVLAVIAMAAVIFLLSKISDATFELDRLANSPVYAELRHETAPEVGVDAGQ</sequence>